<feature type="region of interest" description="Disordered" evidence="4">
    <location>
        <begin position="450"/>
        <end position="509"/>
    </location>
</feature>
<evidence type="ECO:0000313" key="8">
    <source>
        <dbReference type="Proteomes" id="UP000326687"/>
    </source>
</evidence>
<evidence type="ECO:0000256" key="3">
    <source>
        <dbReference type="ARBA" id="ARBA00022837"/>
    </source>
</evidence>
<dbReference type="GO" id="GO:0005509">
    <property type="term" value="F:calcium ion binding"/>
    <property type="evidence" value="ECO:0007669"/>
    <property type="project" value="InterPro"/>
</dbReference>
<feature type="domain" description="Cadherin" evidence="6">
    <location>
        <begin position="362"/>
        <end position="454"/>
    </location>
</feature>
<dbReference type="SUPFAM" id="SSF53300">
    <property type="entry name" value="vWA-like"/>
    <property type="match status" value="1"/>
</dbReference>
<feature type="domain" description="VWFA" evidence="5">
    <location>
        <begin position="6956"/>
        <end position="7161"/>
    </location>
</feature>
<dbReference type="Pfam" id="PF17963">
    <property type="entry name" value="Big_9"/>
    <property type="match status" value="8"/>
</dbReference>
<dbReference type="SMART" id="SM00112">
    <property type="entry name" value="CA"/>
    <property type="match status" value="6"/>
</dbReference>
<dbReference type="SMART" id="SM00327">
    <property type="entry name" value="VWA"/>
    <property type="match status" value="1"/>
</dbReference>
<feature type="region of interest" description="Disordered" evidence="4">
    <location>
        <begin position="350"/>
        <end position="403"/>
    </location>
</feature>
<organism evidence="7 8">
    <name type="scientific">Vibrio fortis</name>
    <dbReference type="NCBI Taxonomy" id="212667"/>
    <lineage>
        <taxon>Bacteria</taxon>
        <taxon>Pseudomonadati</taxon>
        <taxon>Pseudomonadota</taxon>
        <taxon>Gammaproteobacteria</taxon>
        <taxon>Vibrionales</taxon>
        <taxon>Vibrionaceae</taxon>
        <taxon>Vibrio</taxon>
    </lineage>
</organism>
<feature type="compositionally biased region" description="Polar residues" evidence="4">
    <location>
        <begin position="276"/>
        <end position="303"/>
    </location>
</feature>
<feature type="domain" description="Cadherin" evidence="6">
    <location>
        <begin position="562"/>
        <end position="654"/>
    </location>
</feature>
<dbReference type="Pfam" id="PF00353">
    <property type="entry name" value="HemolysinCabind"/>
    <property type="match status" value="3"/>
</dbReference>
<dbReference type="PANTHER" id="PTHR46682:SF1">
    <property type="entry name" value="ADHESION G-PROTEIN COUPLED RECEPTOR V1"/>
    <property type="match status" value="1"/>
</dbReference>
<protein>
    <submittedName>
        <fullName evidence="7">Tandem-95 repeat protein</fullName>
    </submittedName>
</protein>
<dbReference type="PROSITE" id="PS00330">
    <property type="entry name" value="HEMOLYSIN_CALCIUM"/>
    <property type="match status" value="2"/>
</dbReference>
<comment type="caution">
    <text evidence="7">The sequence shown here is derived from an EMBL/GenBank/DDBJ whole genome shotgun (WGS) entry which is preliminary data.</text>
</comment>
<dbReference type="GO" id="GO:0071277">
    <property type="term" value="P:cellular response to calcium ion"/>
    <property type="evidence" value="ECO:0007669"/>
    <property type="project" value="TreeGrafter"/>
</dbReference>
<dbReference type="PANTHER" id="PTHR46682">
    <property type="entry name" value="ADHESION G-PROTEIN COUPLED RECEPTOR V1"/>
    <property type="match status" value="1"/>
</dbReference>
<dbReference type="InterPro" id="IPR001343">
    <property type="entry name" value="Hemolysn_Ca-bd"/>
</dbReference>
<dbReference type="InterPro" id="IPR002126">
    <property type="entry name" value="Cadherin-like_dom"/>
</dbReference>
<feature type="compositionally biased region" description="Polar residues" evidence="4">
    <location>
        <begin position="793"/>
        <end position="802"/>
    </location>
</feature>
<keyword evidence="3" id="KW-0106">Calcium</keyword>
<keyword evidence="1" id="KW-0732">Signal</keyword>
<dbReference type="InterPro" id="IPR011658">
    <property type="entry name" value="PA14_dom"/>
</dbReference>
<evidence type="ECO:0000256" key="2">
    <source>
        <dbReference type="ARBA" id="ARBA00022737"/>
    </source>
</evidence>
<evidence type="ECO:0000259" key="5">
    <source>
        <dbReference type="PROSITE" id="PS50234"/>
    </source>
</evidence>
<dbReference type="RefSeq" id="WP_150894807.1">
    <property type="nucleotide sequence ID" value="NZ_VXDD01000001.1"/>
</dbReference>
<evidence type="ECO:0000256" key="1">
    <source>
        <dbReference type="ARBA" id="ARBA00022729"/>
    </source>
</evidence>
<evidence type="ECO:0000256" key="4">
    <source>
        <dbReference type="SAM" id="MobiDB-lite"/>
    </source>
</evidence>
<dbReference type="InterPro" id="IPR002035">
    <property type="entry name" value="VWF_A"/>
</dbReference>
<dbReference type="Gene3D" id="2.60.40.2030">
    <property type="match status" value="46"/>
</dbReference>
<keyword evidence="2" id="KW-0677">Repeat</keyword>
<dbReference type="GO" id="GO:0010855">
    <property type="term" value="F:adenylate cyclase inhibitor activity"/>
    <property type="evidence" value="ECO:0007669"/>
    <property type="project" value="TreeGrafter"/>
</dbReference>
<dbReference type="Pfam" id="PF13519">
    <property type="entry name" value="VWA_2"/>
    <property type="match status" value="1"/>
</dbReference>
<feature type="domain" description="Cadherin" evidence="6">
    <location>
        <begin position="162"/>
        <end position="254"/>
    </location>
</feature>
<dbReference type="PRINTS" id="PR00313">
    <property type="entry name" value="CABNDNGRPT"/>
</dbReference>
<feature type="region of interest" description="Disordered" evidence="4">
    <location>
        <begin position="252"/>
        <end position="303"/>
    </location>
</feature>
<dbReference type="GO" id="GO:0016020">
    <property type="term" value="C:membrane"/>
    <property type="evidence" value="ECO:0007669"/>
    <property type="project" value="InterPro"/>
</dbReference>
<dbReference type="Proteomes" id="UP000326687">
    <property type="component" value="Unassembled WGS sequence"/>
</dbReference>
<proteinExistence type="predicted"/>
<dbReference type="NCBIfam" id="TIGR03661">
    <property type="entry name" value="T1SS_VCA0849"/>
    <property type="match status" value="1"/>
</dbReference>
<accession>A0A5N3SBU9</accession>
<dbReference type="CDD" id="cd00198">
    <property type="entry name" value="vWFA"/>
    <property type="match status" value="1"/>
</dbReference>
<sequence>MDMTIVSLVGALGAGQRIVIGLDGKVRVLEAGEALQPGDLILESQNESSQPSLSVKRFEEDIEIELDAEIENIFAALEEGADPTQLGDEFATAAGVSGSSLTNSGTIERDGEETIPETEFVTSGFESLGLSETQSLTLLDSFRAFTSQNSAPDIVSFNGSSVSDTLAVSTNEDTSVSGQLEATDADGDAVTFSMGEAPQNGQLVIDEDGSWTYTPNADYNGSDSFTVVVSDGQGGTDTITVNVDVTPVNDTPAIVDGNGDPLGDSVAVTTDEDTPVSGSLSASDGDNDSLSFSKGSDPSNGSVTIDANGNWTYTPNADYNGSDSFTVIVSDGQGGTDTLTVNVGVTPVNDTPTLVDGNGDPLGDSVAVTTDEDTPVSGSLSASDGDNDSLSFSKGSDPSNGSVTIDANGNWTYTPNADYNGSDSFTVIVSDGQGGTDTLTVNVGVTPVNDTPTLVDGNGNPLGDSVAVTTDEDTPVSGSLSASDGDNDSLSFSKGSDPSNGSVTVDENGNWTYTPSADYNGSDSFTVVVSDGQGGTDTLTVNVGVTPVNDTPTLVDGNGNPLGDSVAVTTDEDTPVSGSLSASDGDNDSLSFSKGSDPSNGSVAVDENGNWTYTPSADYNGSDSFTVVVSDGQGGTDTLTVNVGVTPVNDTPTLVDGNGDPLGDSVSVSTDEDTPISGSLSASDGDNDSLSFSKGSDPSNGSVTIDANGNWTYTPNADYNGSDSFTVIVSDGQGGTDTLTVNVGVTPVNDTPTLVDGNGDPLGDSVAVTTDEDTPVSGSLSASDGDNDALSFSKGSDPSNGSVTVDANGNWTYTPNADYNGSDSFTVVVSDGQGGTDTLTVNVGVTPVIDPVVSIAADQTNVDEGDTAGFTVSIDQEADEAVVVNFTYSGVAADGSDFTGVASVTIPAGSTTADLDITTINDGIYEGAESFTVSIDSVSGADATVSSDNGSAAVTIDDAQSAPVVSIAADQTNVDEGDTAGFTVSIDQEADEAVVVNFTYSGVAADGSDFTGVASVTIPAGSTTADLDITTINDGIYEGAESFTVSIDSVSGADATVSSDNGSAAVTIDDAQSAPVVSIAADQTNVDEGDTAGFTVSIDQEADEAVVVNFTYSGVAADGSDFTGVASVTIPAGSTTADLDITTINDGIYEGAESFTVSIDSVSGADATVSSDNGSAAVTIDDAQSAPVVSIAADQTNVDEGDTAGFTVSIDQEADEAVVVNFTYSGVAADGSDFTGVASVTIPAGSTTADLDITTINDGIYEGAESFTVSIDSVSGADATVSSDNGSAAVTIDDAQSAPVVSIAADQTNVDEGDTAGFTVSIDQEADEAVVVNFTYSGVAADGSDFTGVASVTIPAGSTTADLDITTINDGIYEGAESFTVSIDSVSGADATVSSDNGSAAVTIDDAQSAPVVSIAADQTNVDEGDTAGFTVSIDQEADEAVVVNFTYSGVAADGSDFTGVASVTIPAGSTTADLDITTINDGIYEGAESFTVSIDSVSGADATVSSDNGSAAVTIDDAQSAPVVSIAADQTNVDEGDTAGFTVSIDQEADEAVVVNFTYSGVAADGSDFTGVASVTIPAGSTTADLDITTINDGIYEGAESFTVSIDSVSGADATVSSDNGSAAVTIDDAQSAPVVSIAADQTNVDEGDTAGFTVSIDQEADEAVVVNFTYSGVAADGSDFTGVASVTIPAGSTTADLDITTINDGIYEGAESFTVSIDSVSGADATVSSDNGSAAVTIDDAQSAPVVSIAADQTNVDEGDTAGFTVSIDQEADEAVVVNFTYSGVAADGSDFTGVASVTIPAGSTTADLDITTINDGIYEGAESFTVSIDSVSGADATVSSDNGSAAVTIDDAQSAPVVSIAADQTNVDEGDTAGFTVSIDQEADEAVVVNFTYSGVAADGSDFTGVASVTIPAGSTTADLDITTINDGIYEGAESFTVSIDSVSGADATVSSDNGSAAVTIDDAQSAPVVSIAADQTNVDEGDTAGFTVSIDQEADEAVVVNFTYSGVAADGSDFTGVASVTIPAGSTTADLDITTINDGIYEGAESFTVSIDSVSGADATVSSDNGSAAVTIDDAQSAPVVSIAADQTNVDEGDTAGFTVSIDQEADEAVVVNFTYSGVAADGSDFTGVASVTIPAGSTTADLDITTINDGIYEGAESFTVSIDSVSGADATVSSDNGSAAVTIDDAQSAPVVSIAADQTNVDEGDTAGFTVSIDQEADEAVVVNFTYSGVAADGSDFTGVASVTIPAGSTTADLDITTINDGIYEGAESFTVSIDSVSGADATVSSDNGSAAVTIDDAQSAPVVSIAADQTNVDEGDTAGFTVSIDQEADEAVVVNFTYSGVAADGSDFTGVASVTIPAGSTTADLDITTINDGIYEGAESFTVSIDSVSGADATVSSDNGSAAVTIDDAQSAPVVSIAADQTNVDEGDTAGFTVSIDQEADEAVVVNFTYSGVAADGSDFTGVASVTIPAGSTTADLDITTINDGIYEGAESFTVSIDSVSGADATVSSDNGSAAVTIDDAQSAPVVSIAADQTNVDEGDTAGFTVSIDQEADEAVVVNFTYSGVAADGSDFTGVASVTIPAGSTTADLDITTINDGIYEGAESFTVSIDSVSGADATVSSDNGSAAVTIDDAQSAPVVSIAADQTNVDEGDTAGFTVSIDQEADEAVVVNFTYSGVAADGSDFTGVASVTIPAGSTTADLDITTINDGIYEGAESFTVSIDSVSGADATVSSDNGSAAVTIDDAQSAPVVSIAADQTNVDEGDTAGFTVSIDQEADEAVVVNFTYSGVAADGSDFTGVASVTIPAGSTTADLDITTINDGIYEGAESFTVSIDSVSGADATVSSDNGSAAVTIDDAQSAPVVSIAADQTNVDEGDTAGFTVSIDQEADEAVVVNFTYSGVAADGSDFTGVASVTIPAGSTTADLDITTINDGIYEGAESFTVSIDSVSGADATVSSDNGSAAVTIDDAQSAPVVSIAADQTNVDEGDTAGFTVSIDQEADEAVVVNFTYSGVAADGSDFTGVASVTIPAGSTTADLDITTINDGIYEGAESFTVSIDSVSGADATVSSDNGSAAVTIDDAQSAPVVSIAADQTNVDEGDTAGFTVSIDQEADEAVVVNFTYSGVAADGSDFTGVASVTIPAGSTTADLDITTINDGIYEGAESFTVSIDSVSGADATVSSDNGSAAVTIDDAQSAPVVSIAADQTNVDEGDTAGFTVSIDQEADEAVVVNFTYSGVAADGSDFTGVASVTIPAGSTTADLDITTINDGIYEGAESFTVSIDSVSGADATVSSDNGSAAVTIDDAQSAPVVSIAADQTNVDEGDTAGFTVSIDQEADEAVVVNFTYSGVAADGSDFTGVASVTIPAGSTTADLDITTINDGIYEGAESFTVSIDSVSGADATVSSDNGSAAVTIDDAQSAPVVSIAADQTNVDEGDTAGFTVSIDQEADEAVVVNFTYSGVAADGSDFTGVASVTIPAGSTTADLDITTINDGIYEGAESFTVSIDSVSGADATVSSDNGSAAVTIDDAQSAPVVSIAADQTNVDEGDTAGFTVSIDQEADEAVVVNFTYSGVAADGSDFTGVASVTIPAGSTTADLDITTINDGIYEGAESFTVSIDSVSGADATVSSDNGSAAVTIDDAQSAPVVSIAADQTNVDEGDTAGFTVSIDQEADEAVVVNFTYSGVAADGSDFTGVASVTIPAGSTTADLDITTINDGIYEGAESFTVSIDSVSGADATVSSDNGSAAVTIDDAQSAPVVSIAADQTNVDEGDTAGFTVSIDQEADEAVVVNFTYSGVAADGSDFTGVASVTIPAGSTTADLDITTINDGIYEGAESFTVSIDSVSGADATVSSDNGSAAVTIDDAQSAPVVSIAADQTNVDEGDTAGFTVSIDQEADEAVVVNFTYSGVAADGSDFTGVASVTIPAGSTTADLDITTINDGIYEGAESFTVSIDSVSGADATVSSDNGSAAVTIDDAQSAPVVSIAADQTNVDEGDTAGFTVSIDQEADEAVVVNFTYSGVAADGSDFTGVASVTIPAGSTTADLDITTINDGIYEGAESFTVSIDSVSGADATVSSDNGSAAVTIDDAQSAPVVSIAADQTNVDEGDTAGFTVSIDQEADEAVVVNFTYSGVAADGSDFTGVASVTIPAGSTTADLDITTINDGIYEGAESFTVSIDSVSGADATVSSDNGSAAVTIDDAQSAPVVSIAADQTNVDEGDTAGFTVSIDQEADEAVVVNFTYSGVAADGSDFTGVASVTIPAGSTTADLDITTINDGIYEGAESFTVSIDSVSGADATVSSDNGSAAVTIDDAQSAPVVSIAADQTNVDEGDTAGFTVSIDQEADEAVVVNFTYSGVAADGSDFTGVASVTIPAGSTTADLDITTINDGIYEGAESFTVSIDSVSGADATVSSDNGSAAVTIDDAQSAPVVSIAADQTNVDEGDTAGFTVSIDQEADEAVVVNFTYSGVAADGSDFTGVASVTIPAGSTTADLDITTINDGIYEGAESFTVSIDSVSGADATVSSDNGSAAVTIDDAQSAPVVSIAADQTNVDEGDTAGFTVSIDQEADEAVVVNFTYSGVAADGSDFTGVASVTIPAGSTTADLDITTINDGIYEGAESFTVSIDSVSGADATVSSDNGSAAVTIDDAQSAPVVSIAADQTNVDEGDTAGFTVSIDQEADEAVVVNFTYSGVAADGSDFTGVASVTIPAGSTTADLDITTINDGIYEGAESFTVSIDSVSGADATVSSDNGSAAVTIDDAQSAPVVSIAADQTNVDEGDTAGFTVSIDQEADEAVVVNFTYSGVAADGSDFTGVASVTIPAGSTTADLDITTINDGIYEGAESFTVSIDSVSGADATVSSDNGSAAVTIDDAQSAPVVSIAADQTNVDEGDTAGFTVSIDQEADEAVVVNFTYSGVAADGSDFTGVASVTIPAGSTTADLDITTINDGIYEGAESFTVSIDSVSGADATVSSDNGSAAVTIDDAQSAPVVSIAADQTNVDEGDTAGFTVSIDQEADEAVVVNFTYSGVAADGSDFTGVASVTIPAGSTTADLDITTINDGIYEGAESFTVSIDSVSGADATVSSDNGSAAVTIDDAQSAPVVSIAADQTNVDEGDTAGFTVSIDQEADEAVVVNFTYSGVAADGSDFTGVASVTIPAGSTTADLDITTINDGIYEGAESFTVSIDSVSGADATVSSDNGSAAVTIDDAQSAPVVSIAADQTNVDEGDTAGFTVSIDQEADEAVVVNFTYSGVAADGSDFTGVASVTIPAGSTTADLDITTINDGIYEGAESFTVSIDSVSGADATVSSDNGSAAVTIDDAQSAPVVSIAADQTNVDEGDTAGFTVSIDQEADEAVVVNFTYSGVAADGSDFTGVASVTIPAGSTTADLDITTINDGIYEGAESFTVSIDSVSGADATVSSDNGSAAVTIDDAQSAPVVSIAADQTNVDEGDTAGFTVSIDQEADEAVVVNFTYSGVAADGSDFTGVASVTIPAGSTTADLDITTINDGIYEGAESFTVSIDSVSGADATVSSDNGSAAVTIDDAQSAPVVSIAADQTNVDEGDTAGFTVSIDQEADEAVVVNFTYSGVAADGSDFTGVASVTIPAGSTTADLDITTINDGIYEGAESFTVSIDSVSGADATVSSDNGSAAVTIDDAQSAPVVSIAADQTNVDEGDTAGFTVSIDQEADEAVVVNFTYSGVAADGSDFTGVASVTIPAGSTTADLDITTINDGIYEGAESFTVSIDSVSGADATVSSDNGSAAVTIDDAQSAPVVSIAADQTNVDEGDTAGFTVSIDQEADEAVVVNFTYSGVAADGSDFTGVASVTIPAGSTTADLDITTINDGIYEGAESFTVSIDSVSGADATVSSDNGSAAVTIDDAQSAPVVSIAADQTNVDEGDTAGFTVSIDQEADEAVVVNFTYSGVAADGSDFTGVASVTIPAGSTTADLDITTINDGIYEGAESFTVSIDSVSGADATVSSDNGSAAVTIDDAQSAPIKPTATDFSVTLDNQDEAFFTFDGGQSGSQDNVGDVEDDASGTPVEVKILEEPLFGNLYDVSGGGKVLIEAGDIISSDAQIEYEQDQNAVDSLDFVASTFENQVGNGTFSVSYLQSSVVISAGLYNGASPVGDNISSTPSYLVYDDSGQEDGFGVSQSANANDGQLDVISGGAQEYISIDYSATGASITEANIEFGSVYGNYNANNSAGGRIEVIALDESGNVVGTFYFDSDESGENGLTIDSNGNATVNIQVDGGFTELRVFTTQDGSDNPNRNSNITLKGVDVVSAELSEEIDYQSVDSSGLVSDEVAQLTIVSGDTDLAPVAQNDTVSVFGGLSGYYYSSNDSVNGNIDSVQDALDVIAGKDADLTFEAKDINYTLNGNNSGLSSQSQFEDFLNNDSGSVEGTVGAHTDGVVQMSGSVYLESGDYAFKVTADDGYTILIDGVAVATVDQNQSSTTTMHDSFTIDSDGYHSIEIVYWDQGGAANLDINLGTVDGNGNYNNGERDLNDFPLIGDVLSVREGETLTVDSSLLLANDYDPNTGDTFTIVADGFSSADGTVLYDQNSGVISFTPNSNVTGSASFTYTIVDSSGLTSSATVTTTVAPISNGLSVSANLTSVSGNVADSIVAGIESSLASATVDSTADGDDNHLQTTSGAWVEALDGNDTVVYGSGDHMQVRGGEGEDVIIGNDGTSTVVTENLQGGDGSDILVGGIDASTSINLLGDDTGESGDDVLISRSPTTSTAYYGGSGNDVAYLTGQSTDYTFSTVGAPDFRLTHTGTGNANHDFYSIETLYFSDGKFEVESGTLVKVAEVYELSIDIDLYDNDGSEQVSSLIVSDVPSDVTLSTGTKQADGTWVIDPAELDDDGKLTVIVEAPVDTAPVLTVTAGAYEVDDQGQAVDSEVFADTQTGVVIAPSSGSENGDNTITGFSGDDVLFGDIGGVVDNSVAPTNYNIALVVDTSGSMSDALNSSSNQSKLDVVKASLIAMLADIASHPGVINLALIGFEASASIEIDLQNLEESDLEQTVNSAINALTADGATNYEAAFDSAKDWFEDDDQPSSYENLTFFLTDGKPTVSNSSNSSGSTTQFDEFADSVTAFDELADVSKVRTIGIGDGIDSEILEHFVSDNGSSYTYTSTTTQFANFSSSTGEAWSLENFTVSGGTAVLNNSRILLTDTGNASGSASMTSPEFTVANGEASVLTFDASQGSYFGGGDEFSWNVQKFDEQTQSWLSVSSGSSTGSIETDLLHEGKYQLVLSVYEDQSGYTADVYLDNFVIKTVTSTTGDVEIVQSSQGLDAALEEGSDEITLLPVGNDNLSGGAGNDILFGDAINTDSLPWTESGLVRPDSLPDGSGMEALTTFLQMLNGAEPTEMEIYEYVKDNHELFNADSDTRGGDDTVAGGLGDDILYGQGGDDTLIGGLGDDILTGGEGEDIFKWVDMDDGSSDTITDFSVSDGDKLDLSELLADLETDDINALLNNIEGSITDNGNGGSALTIDKGGESMTIEFNNVTSSELTDYLFNQDGLKYTDS</sequence>
<name>A0A5N3SBU9_9VIBR</name>
<dbReference type="InterPro" id="IPR019960">
    <property type="entry name" value="T1SS_VCA0849"/>
</dbReference>
<dbReference type="GO" id="GO:0001965">
    <property type="term" value="F:G-protein alpha-subunit binding"/>
    <property type="evidence" value="ECO:0007669"/>
    <property type="project" value="TreeGrafter"/>
</dbReference>
<dbReference type="InterPro" id="IPR036465">
    <property type="entry name" value="vWFA_dom_sf"/>
</dbReference>
<dbReference type="InterPro" id="IPR003644">
    <property type="entry name" value="Calx_beta"/>
</dbReference>
<feature type="region of interest" description="Disordered" evidence="4">
    <location>
        <begin position="648"/>
        <end position="703"/>
    </location>
</feature>
<dbReference type="PROSITE" id="PS50268">
    <property type="entry name" value="CADHERIN_2"/>
    <property type="match status" value="6"/>
</dbReference>
<reference evidence="7 8" key="1">
    <citation type="submission" date="2019-09" db="EMBL/GenBank/DDBJ databases">
        <title>Vibrio Fortis S7-72.</title>
        <authorList>
            <person name="Das S.K."/>
        </authorList>
    </citation>
    <scope>NUCLEOTIDE SEQUENCE [LARGE SCALE GENOMIC DNA]</scope>
    <source>
        <strain evidence="7 8">S7-72</strain>
    </source>
</reference>
<feature type="compositionally biased region" description="Polar residues" evidence="4">
    <location>
        <begin position="476"/>
        <end position="509"/>
    </location>
</feature>
<evidence type="ECO:0000313" key="7">
    <source>
        <dbReference type="EMBL" id="KAB0303802.1"/>
    </source>
</evidence>
<dbReference type="GO" id="GO:0004930">
    <property type="term" value="F:G protein-coupled receptor activity"/>
    <property type="evidence" value="ECO:0007669"/>
    <property type="project" value="InterPro"/>
</dbReference>
<dbReference type="InterPro" id="IPR018511">
    <property type="entry name" value="Hemolysin-typ_Ca-bd_CS"/>
</dbReference>
<dbReference type="PROSITE" id="PS50234">
    <property type="entry name" value="VWFA"/>
    <property type="match status" value="1"/>
</dbReference>
<feature type="domain" description="Cadherin" evidence="6">
    <location>
        <begin position="662"/>
        <end position="754"/>
    </location>
</feature>
<dbReference type="SUPFAM" id="SSF141072">
    <property type="entry name" value="CalX-like"/>
    <property type="match status" value="46"/>
</dbReference>
<feature type="domain" description="Cadherin" evidence="6">
    <location>
        <begin position="262"/>
        <end position="354"/>
    </location>
</feature>
<dbReference type="Gene3D" id="2.60.40.2810">
    <property type="match status" value="1"/>
</dbReference>
<evidence type="ECO:0000259" key="6">
    <source>
        <dbReference type="PROSITE" id="PS50268"/>
    </source>
</evidence>
<dbReference type="InterPro" id="IPR026919">
    <property type="entry name" value="ADGRV1"/>
</dbReference>
<dbReference type="InterPro" id="IPR038081">
    <property type="entry name" value="CalX-like_sf"/>
</dbReference>
<dbReference type="GO" id="GO:0005737">
    <property type="term" value="C:cytoplasm"/>
    <property type="evidence" value="ECO:0007669"/>
    <property type="project" value="TreeGrafter"/>
</dbReference>
<dbReference type="NCBIfam" id="NF012211">
    <property type="entry name" value="tand_rpt_95"/>
    <property type="match status" value="8"/>
</dbReference>
<dbReference type="SMART" id="SM00237">
    <property type="entry name" value="Calx_beta"/>
    <property type="match status" value="46"/>
</dbReference>
<feature type="domain" description="Cadherin" evidence="6">
    <location>
        <begin position="462"/>
        <end position="554"/>
    </location>
</feature>
<dbReference type="GO" id="GO:0007156">
    <property type="term" value="P:homophilic cell adhesion via plasma membrane adhesion molecules"/>
    <property type="evidence" value="ECO:0007669"/>
    <property type="project" value="InterPro"/>
</dbReference>
<dbReference type="Gene3D" id="2.60.40.3440">
    <property type="match status" value="7"/>
</dbReference>
<dbReference type="InterPro" id="IPR011049">
    <property type="entry name" value="Serralysin-like_metalloprot_C"/>
</dbReference>
<gene>
    <name evidence="7" type="ORF">F2Z80_07595</name>
</gene>
<dbReference type="Pfam" id="PF07691">
    <property type="entry name" value="PA14"/>
    <property type="match status" value="1"/>
</dbReference>
<feature type="region of interest" description="Disordered" evidence="4">
    <location>
        <begin position="550"/>
        <end position="609"/>
    </location>
</feature>
<feature type="region of interest" description="Disordered" evidence="4">
    <location>
        <begin position="750"/>
        <end position="802"/>
    </location>
</feature>
<dbReference type="EMBL" id="VXDD01000001">
    <property type="protein sequence ID" value="KAB0303802.1"/>
    <property type="molecule type" value="Genomic_DNA"/>
</dbReference>
<feature type="compositionally biased region" description="Polar residues" evidence="4">
    <location>
        <begin position="376"/>
        <end position="403"/>
    </location>
</feature>
<dbReference type="SUPFAM" id="SSF51120">
    <property type="entry name" value="beta-Roll"/>
    <property type="match status" value="1"/>
</dbReference>
<feature type="compositionally biased region" description="Polar residues" evidence="4">
    <location>
        <begin position="576"/>
        <end position="602"/>
    </location>
</feature>
<dbReference type="Pfam" id="PF03160">
    <property type="entry name" value="Calx-beta"/>
    <property type="match status" value="21"/>
</dbReference>
<feature type="compositionally biased region" description="Polar residues" evidence="4">
    <location>
        <begin position="676"/>
        <end position="703"/>
    </location>
</feature>